<keyword evidence="1" id="KW-0812">Transmembrane</keyword>
<gene>
    <name evidence="2" type="ORF">M23134_05662</name>
</gene>
<organism evidence="2 3">
    <name type="scientific">Microscilla marina ATCC 23134</name>
    <dbReference type="NCBI Taxonomy" id="313606"/>
    <lineage>
        <taxon>Bacteria</taxon>
        <taxon>Pseudomonadati</taxon>
        <taxon>Bacteroidota</taxon>
        <taxon>Cytophagia</taxon>
        <taxon>Cytophagales</taxon>
        <taxon>Microscillaceae</taxon>
        <taxon>Microscilla</taxon>
    </lineage>
</organism>
<feature type="transmembrane region" description="Helical" evidence="1">
    <location>
        <begin position="35"/>
        <end position="54"/>
    </location>
</feature>
<feature type="transmembrane region" description="Helical" evidence="1">
    <location>
        <begin position="240"/>
        <end position="261"/>
    </location>
</feature>
<evidence type="ECO:0000313" key="3">
    <source>
        <dbReference type="Proteomes" id="UP000004095"/>
    </source>
</evidence>
<evidence type="ECO:0000256" key="1">
    <source>
        <dbReference type="SAM" id="Phobius"/>
    </source>
</evidence>
<proteinExistence type="predicted"/>
<feature type="transmembrane region" description="Helical" evidence="1">
    <location>
        <begin position="7"/>
        <end position="29"/>
    </location>
</feature>
<keyword evidence="3" id="KW-1185">Reference proteome</keyword>
<keyword evidence="1" id="KW-0472">Membrane</keyword>
<keyword evidence="1" id="KW-1133">Transmembrane helix</keyword>
<sequence length="271" mass="30853">MQKKFTGFLIATLVFNVAILCTVYLIELFSQEVSFIWSWLLFVIVALGVGTLIANVAYKVKLKPQVGVFAFFWSIVFAVLFRFYYHDYSTLSNARIAQSLDVNAALKAKNKYDYFSFKGYTIDAQKIGYQLVKDSLVDKSDPKKGSFHYYVAPLVATNTSQSLPNVFVGKHYVGIEPNYKEIFQKRLKRKTTFYREYPSSYTFAGAVKTLNPSIKKPQNYLLLQPALSPYEQQKSSWKHLLVLLVGGNVFWALAVLIIQAVGRKKEEAQVA</sequence>
<feature type="transmembrane region" description="Helical" evidence="1">
    <location>
        <begin position="66"/>
        <end position="85"/>
    </location>
</feature>
<dbReference type="AlphaFoldDB" id="A1ZIC2"/>
<protein>
    <submittedName>
        <fullName evidence="2">Uncharacterized protein</fullName>
    </submittedName>
</protein>
<dbReference type="Proteomes" id="UP000004095">
    <property type="component" value="Unassembled WGS sequence"/>
</dbReference>
<name>A1ZIC2_MICM2</name>
<dbReference type="EMBL" id="AAWS01000009">
    <property type="protein sequence ID" value="EAY29790.1"/>
    <property type="molecule type" value="Genomic_DNA"/>
</dbReference>
<reference evidence="2 3" key="1">
    <citation type="submission" date="2007-01" db="EMBL/GenBank/DDBJ databases">
        <authorList>
            <person name="Haygood M."/>
            <person name="Podell S."/>
            <person name="Anderson C."/>
            <person name="Hopkinson B."/>
            <person name="Roe K."/>
            <person name="Barbeau K."/>
            <person name="Gaasterland T."/>
            <person name="Ferriera S."/>
            <person name="Johnson J."/>
            <person name="Kravitz S."/>
            <person name="Beeson K."/>
            <person name="Sutton G."/>
            <person name="Rogers Y.-H."/>
            <person name="Friedman R."/>
            <person name="Frazier M."/>
            <person name="Venter J.C."/>
        </authorList>
    </citation>
    <scope>NUCLEOTIDE SEQUENCE [LARGE SCALE GENOMIC DNA]</scope>
    <source>
        <strain evidence="2 3">ATCC 23134</strain>
    </source>
</reference>
<comment type="caution">
    <text evidence="2">The sequence shown here is derived from an EMBL/GenBank/DDBJ whole genome shotgun (WGS) entry which is preliminary data.</text>
</comment>
<evidence type="ECO:0000313" key="2">
    <source>
        <dbReference type="EMBL" id="EAY29790.1"/>
    </source>
</evidence>
<accession>A1ZIC2</accession>
<dbReference type="RefSeq" id="WP_004155580.1">
    <property type="nucleotide sequence ID" value="NZ_AAWS01000009.1"/>
</dbReference>